<dbReference type="AlphaFoldDB" id="A0A8H5G5U4"/>
<evidence type="ECO:0000313" key="4">
    <source>
        <dbReference type="Proteomes" id="UP000518752"/>
    </source>
</evidence>
<evidence type="ECO:0000313" key="2">
    <source>
        <dbReference type="EMBL" id="KAF5358893.1"/>
    </source>
</evidence>
<sequence>MSQHNNPPRKSIQKLVWIENNLSRIEGLSVSDFCAPFHGLWDELTPLTKGNRCIQDWDSFFRHSTNQAARVISSPEAQQVLHNTYIRYVQGKDGSDDFTHQEKRRLILELGLNFRPYSVSAAIIRGDQTMELPCGTVLKLVCRDLAAASPLRRYTTMFEHSIPENFAQKAAVVDEEHGFMLVYPDTSVLFYSGDHREFTYKNIHLVVIRNVAMSPDRDTSTDGEKFYRWLVNVIDYACDVRQNQRPNHPGQMTQVGLSMGSRHKRRGPASAKQYGWGISYYKKLTDSEKTAHDEDVIAASGIMWSLTTMMMPTEVTEPVVKTLSELDIPRLATRYVQPGKGFRLELDGRQVVFPDVSRSPPEIYLTRGYSAWVHDDECFAPTAFSFTAGREPPRTAPENGIRVPSYGGANFVHLRLRVIVINSAGSLFSWDPREKHGTTVAGGTTNHIIACTFSKKISDIVKELGDRQNYGISEWGAGQGNLDHDPGID</sequence>
<protein>
    <submittedName>
        <fullName evidence="2">Uncharacterized protein</fullName>
    </submittedName>
</protein>
<organism evidence="2 4">
    <name type="scientific">Collybiopsis confluens</name>
    <dbReference type="NCBI Taxonomy" id="2823264"/>
    <lineage>
        <taxon>Eukaryota</taxon>
        <taxon>Fungi</taxon>
        <taxon>Dikarya</taxon>
        <taxon>Basidiomycota</taxon>
        <taxon>Agaricomycotina</taxon>
        <taxon>Agaricomycetes</taxon>
        <taxon>Agaricomycetidae</taxon>
        <taxon>Agaricales</taxon>
        <taxon>Marasmiineae</taxon>
        <taxon>Omphalotaceae</taxon>
        <taxon>Collybiopsis</taxon>
    </lineage>
</organism>
<comment type="caution">
    <text evidence="2">The sequence shown here is derived from an EMBL/GenBank/DDBJ whole genome shotgun (WGS) entry which is preliminary data.</text>
</comment>
<dbReference type="EMBL" id="JAACJN010000225">
    <property type="protein sequence ID" value="KAF5358893.1"/>
    <property type="molecule type" value="Genomic_DNA"/>
</dbReference>
<accession>A0A8H5G5U4</accession>
<name>A0A8H5G5U4_9AGAR</name>
<dbReference type="OrthoDB" id="2684108at2759"/>
<feature type="compositionally biased region" description="Polar residues" evidence="1">
    <location>
        <begin position="242"/>
        <end position="256"/>
    </location>
</feature>
<evidence type="ECO:0000313" key="3">
    <source>
        <dbReference type="EMBL" id="KAF5367900.1"/>
    </source>
</evidence>
<gene>
    <name evidence="3" type="ORF">D9757_011260</name>
    <name evidence="2" type="ORF">D9757_014507</name>
</gene>
<proteinExistence type="predicted"/>
<dbReference type="EMBL" id="JAACJN010000138">
    <property type="protein sequence ID" value="KAF5367900.1"/>
    <property type="molecule type" value="Genomic_DNA"/>
</dbReference>
<keyword evidence="4" id="KW-1185">Reference proteome</keyword>
<feature type="region of interest" description="Disordered" evidence="1">
    <location>
        <begin position="242"/>
        <end position="269"/>
    </location>
</feature>
<dbReference type="Proteomes" id="UP000518752">
    <property type="component" value="Unassembled WGS sequence"/>
</dbReference>
<reference evidence="2 4" key="1">
    <citation type="journal article" date="2020" name="ISME J.">
        <title>Uncovering the hidden diversity of litter-decomposition mechanisms in mushroom-forming fungi.</title>
        <authorList>
            <person name="Floudas D."/>
            <person name="Bentzer J."/>
            <person name="Ahren D."/>
            <person name="Johansson T."/>
            <person name="Persson P."/>
            <person name="Tunlid A."/>
        </authorList>
    </citation>
    <scope>NUCLEOTIDE SEQUENCE [LARGE SCALE GENOMIC DNA]</scope>
    <source>
        <strain evidence="2 4">CBS 406.79</strain>
    </source>
</reference>
<evidence type="ECO:0000256" key="1">
    <source>
        <dbReference type="SAM" id="MobiDB-lite"/>
    </source>
</evidence>